<evidence type="ECO:0000313" key="7">
    <source>
        <dbReference type="Proteomes" id="UP000262825"/>
    </source>
</evidence>
<dbReference type="Pfam" id="PF12783">
    <property type="entry name" value="Sec7-like_HUS"/>
    <property type="match status" value="1"/>
</dbReference>
<evidence type="ECO:0000259" key="4">
    <source>
        <dbReference type="Pfam" id="PF16206"/>
    </source>
</evidence>
<organism evidence="6 7">
    <name type="scientific">Saccharomycodes ludwigii</name>
    <dbReference type="NCBI Taxonomy" id="36035"/>
    <lineage>
        <taxon>Eukaryota</taxon>
        <taxon>Fungi</taxon>
        <taxon>Dikarya</taxon>
        <taxon>Ascomycota</taxon>
        <taxon>Saccharomycotina</taxon>
        <taxon>Saccharomycetes</taxon>
        <taxon>Saccharomycodales</taxon>
        <taxon>Saccharomycodaceae</taxon>
        <taxon>Saccharomycodes</taxon>
    </lineage>
</organism>
<dbReference type="Proteomes" id="UP000262825">
    <property type="component" value="Unassembled WGS sequence"/>
</dbReference>
<keyword evidence="1" id="KW-0813">Transport</keyword>
<dbReference type="Pfam" id="PF16213">
    <property type="entry name" value="DCB"/>
    <property type="match status" value="1"/>
</dbReference>
<feature type="domain" description="Mon2/Sec7/BIG1-like HUS" evidence="3">
    <location>
        <begin position="210"/>
        <end position="356"/>
    </location>
</feature>
<evidence type="ECO:0000256" key="1">
    <source>
        <dbReference type="ARBA" id="ARBA00022448"/>
    </source>
</evidence>
<evidence type="ECO:0000259" key="5">
    <source>
        <dbReference type="Pfam" id="PF16213"/>
    </source>
</evidence>
<proteinExistence type="predicted"/>
<dbReference type="GO" id="GO:0015031">
    <property type="term" value="P:protein transport"/>
    <property type="evidence" value="ECO:0007669"/>
    <property type="project" value="UniProtKB-KW"/>
</dbReference>
<keyword evidence="2" id="KW-0653">Protein transport</keyword>
<dbReference type="EMBL" id="UFAJ01000719">
    <property type="protein sequence ID" value="SSD61474.1"/>
    <property type="molecule type" value="Genomic_DNA"/>
</dbReference>
<evidence type="ECO:0000256" key="2">
    <source>
        <dbReference type="ARBA" id="ARBA00022927"/>
    </source>
</evidence>
<dbReference type="InterPro" id="IPR032691">
    <property type="entry name" value="Mon2/Sec7/BIG1-like_HUS"/>
</dbReference>
<feature type="domain" description="Mon2/Sec7/BIG1-like dimerisation and cyclophilin-binding" evidence="5">
    <location>
        <begin position="8"/>
        <end position="172"/>
    </location>
</feature>
<evidence type="ECO:0000259" key="3">
    <source>
        <dbReference type="Pfam" id="PF12783"/>
    </source>
</evidence>
<keyword evidence="7" id="KW-1185">Reference proteome</keyword>
<name>A0A376BAA4_9ASCO</name>
<feature type="domain" description="Mon2 C-terminal" evidence="4">
    <location>
        <begin position="920"/>
        <end position="1066"/>
    </location>
</feature>
<dbReference type="InterPro" id="IPR032817">
    <property type="entry name" value="Mon2_C"/>
</dbReference>
<accession>A0A376BAA4</accession>
<dbReference type="Pfam" id="PF16206">
    <property type="entry name" value="Mon2_C"/>
    <property type="match status" value="1"/>
</dbReference>
<dbReference type="GO" id="GO:0005794">
    <property type="term" value="C:Golgi apparatus"/>
    <property type="evidence" value="ECO:0007669"/>
    <property type="project" value="UniProtKB-ARBA"/>
</dbReference>
<reference evidence="7" key="1">
    <citation type="submission" date="2018-06" db="EMBL/GenBank/DDBJ databases">
        <authorList>
            <person name="Guldener U."/>
        </authorList>
    </citation>
    <scope>NUCLEOTIDE SEQUENCE [LARGE SCALE GENOMIC DNA]</scope>
    <source>
        <strain evidence="7">UTAD17</strain>
    </source>
</reference>
<protein>
    <submittedName>
        <fullName evidence="6">Related to Protein MON2</fullName>
    </submittedName>
</protein>
<gene>
    <name evidence="6" type="ORF">SCODWIG_03235</name>
</gene>
<evidence type="ECO:0000313" key="6">
    <source>
        <dbReference type="EMBL" id="SSD61474.1"/>
    </source>
</evidence>
<dbReference type="InterPro" id="IPR032629">
    <property type="entry name" value="DCB_dom"/>
</dbReference>
<dbReference type="VEuPathDB" id="FungiDB:SCODWIG_03235"/>
<sequence>MNNDTFYDLAKKLANDLQLLANDSKRRNPEIRRTSEKSFEILKTCKSHQDLQRHPDFIVPFLLSCSSKNVKLIFTSMQSFQRLAVETSIPNSRIPQVLDAFIECTNLSSEIQLKVLQILPVFFKTYSSFIVGENVKKVLACCTNLLQHNNSSIVISSASATLQQLINSIFERKDCSTNHASSNDGNTDENEKFNVLKDNVTTITVGRYGYDTNIVFTDLCSAETRPNSLLNIKFISAESLLEILESIFLNQRSCFCEREDLQFILRTKAVPLLLRQISAQQNKNFMITVRSYRAAKYLINVDFIQFLAVELEVIISFFNHILEKESGSPTWKKILTLELFSGFSFVLWNTIYENFDLVGKNRKPLFITILTTLQKNLHSKQYTNYLMPSSVLASKETPIISAEASQVKVPFLELVDKQTAPVADQTYEVFLLFKIFTSISSDSEVVVLKLLQNKASLQDFTKMIIASFPYLFGSLRTFFHSSTLDVVLFRSLVRGFQKLTHTCVLLKIQSEVDKSLDLFSRLIVLNEFTGNSGATDVHNNSTMLSTISETLIGSSNDISSNDNENTSEKLSNNNNNIEASYTRVSYYPRVFNSRNIDLFKALISLCVSSGANFSSSNWKLFFKIYQWCAYYIYGPSPMFQELYVSIPLPPSPDLPKPSLNSIENNFSKFLESTTKYAEISFKNMVGALISESSQALVDDRKIGGCKPFEDEEGLETTELQICTYNRDFYLNFLGNVSEVFATRFFRIFETNTWNIILDYFITELSKRRSNTLPEERLAVANVFTEIIKAIANSADENNNNFDGIEEHVMKALMKLIDSIMSLGLTNSVDVYNGNINVESDVLLQALRTVKDLLDNYGDYLNHSWSSVFKIIDCPFSVINDTKSLEIQDKEEQNAITDILKSKHKSMISVSFSVFKLISDDFLQTLHLKHIKSIIDILVHFAKQTLELNISFTAISEFWIIGDYLRSLYEALPKTKYSLEKFSSSKNVEDLATIIISPESSDLELYHATLLYLLKRLLSCANDTRLEVIDGTMVTFFRVLAAQDSCLPSWDIVYEIILFPLLDSSENSEVPKFVNTTLNGLNLVYLSHFAEFSGERGNTDKWLKFISYYEIILKNSKNYDSKFNVLINLKTLLKKFSSHEEISFPPKEVVMKIFSLWIDYDIIYTDFNKSVDKSNYDCIQELISCYPSLCKLLEETKLLDFEVSEKIVRVFTQAIKYPLLPQFSLDKAKPSSLQSTILSALECFDTIEDSNIKILVLWELSSISTLPFNVKDTIVKKLAPKLPNNLKSRIPTFSAVSYKACALLNAKFHAVANVKDQDAKFLQIFKNLSDIILSKSQSDLSEEKNCKLWVLASKTFHSISVEIFNMDNGALRTDSSFITNFTDIFIKAVIGILERNNDSVQEDEAEEIEQYALYRNFLVENIDIFSKETLELFISRLWTRSFFYEVNEIEDQIINGCKSLNDVVIKLTSFDFDNLLGSCDEPHLLPKFNLTLYSLKDLLKFSENEHMRNLCLPFFLSRVAFVLRRFISDERLRIRKPIASIRKNELLWVLQGLIEVSSSFHGNDADKLKVLYPLLLEIIPVSERVKDLQRLLPQLSLIYYVK</sequence>